<keyword evidence="2" id="KW-0812">Transmembrane</keyword>
<reference evidence="3 4" key="1">
    <citation type="submission" date="2015-12" db="EMBL/GenBank/DDBJ databases">
        <title>The genome of Folsomia candida.</title>
        <authorList>
            <person name="Faddeeva A."/>
            <person name="Derks M.F."/>
            <person name="Anvar Y."/>
            <person name="Smit S."/>
            <person name="Van Straalen N."/>
            <person name="Roelofs D."/>
        </authorList>
    </citation>
    <scope>NUCLEOTIDE SEQUENCE [LARGE SCALE GENOMIC DNA]</scope>
    <source>
        <strain evidence="3 4">VU population</strain>
        <tissue evidence="3">Whole body</tissue>
    </source>
</reference>
<accession>A0A226DWP6</accession>
<dbReference type="Proteomes" id="UP000198287">
    <property type="component" value="Unassembled WGS sequence"/>
</dbReference>
<sequence length="261" mass="28105">MPITGYVIGFLLVVVNYTGIHCSSYFFMLSILSFLIGLKGTQINDKWTNDENTETKLPNKLNTTPYLFWTWDQFPHFFHLSNYDYVDFGALDLPQPAVEGIEAKSASGTAIVNDRLSGTLPYLPAKSASGTAIANGSLSGTHFALPYLPAKSASGTAIANGSLSGTLLGSVISASPNCHTHCHCQWQFVWHQIWLSHLCQLSLPGQSAMGTAFATGSNSGSLTGNGNNARLPPLGRNTSITTISEQSLDNPTRPPHPDNHH</sequence>
<feature type="compositionally biased region" description="Low complexity" evidence="1">
    <location>
        <begin position="218"/>
        <end position="228"/>
    </location>
</feature>
<protein>
    <submittedName>
        <fullName evidence="3">Uncharacterized protein</fullName>
    </submittedName>
</protein>
<comment type="caution">
    <text evidence="3">The sequence shown here is derived from an EMBL/GenBank/DDBJ whole genome shotgun (WGS) entry which is preliminary data.</text>
</comment>
<feature type="region of interest" description="Disordered" evidence="1">
    <location>
        <begin position="218"/>
        <end position="237"/>
    </location>
</feature>
<proteinExistence type="predicted"/>
<gene>
    <name evidence="3" type="ORF">Fcan01_15397</name>
</gene>
<dbReference type="AlphaFoldDB" id="A0A226DWP6"/>
<keyword evidence="2" id="KW-1133">Transmembrane helix</keyword>
<evidence type="ECO:0000256" key="2">
    <source>
        <dbReference type="SAM" id="Phobius"/>
    </source>
</evidence>
<evidence type="ECO:0000256" key="1">
    <source>
        <dbReference type="SAM" id="MobiDB-lite"/>
    </source>
</evidence>
<keyword evidence="2" id="KW-0472">Membrane</keyword>
<feature type="transmembrane region" description="Helical" evidence="2">
    <location>
        <begin position="6"/>
        <end position="36"/>
    </location>
</feature>
<name>A0A226DWP6_FOLCA</name>
<keyword evidence="4" id="KW-1185">Reference proteome</keyword>
<evidence type="ECO:0000313" key="3">
    <source>
        <dbReference type="EMBL" id="OXA49639.1"/>
    </source>
</evidence>
<organism evidence="3 4">
    <name type="scientific">Folsomia candida</name>
    <name type="common">Springtail</name>
    <dbReference type="NCBI Taxonomy" id="158441"/>
    <lineage>
        <taxon>Eukaryota</taxon>
        <taxon>Metazoa</taxon>
        <taxon>Ecdysozoa</taxon>
        <taxon>Arthropoda</taxon>
        <taxon>Hexapoda</taxon>
        <taxon>Collembola</taxon>
        <taxon>Entomobryomorpha</taxon>
        <taxon>Isotomoidea</taxon>
        <taxon>Isotomidae</taxon>
        <taxon>Proisotominae</taxon>
        <taxon>Folsomia</taxon>
    </lineage>
</organism>
<evidence type="ECO:0000313" key="4">
    <source>
        <dbReference type="Proteomes" id="UP000198287"/>
    </source>
</evidence>
<feature type="region of interest" description="Disordered" evidence="1">
    <location>
        <begin position="242"/>
        <end position="261"/>
    </location>
</feature>
<dbReference type="EMBL" id="LNIX01000010">
    <property type="protein sequence ID" value="OXA49639.1"/>
    <property type="molecule type" value="Genomic_DNA"/>
</dbReference>